<dbReference type="SMART" id="SM00421">
    <property type="entry name" value="HTH_LUXR"/>
    <property type="match status" value="1"/>
</dbReference>
<evidence type="ECO:0000256" key="1">
    <source>
        <dbReference type="SAM" id="MobiDB-lite"/>
    </source>
</evidence>
<dbReference type="SUPFAM" id="SSF46894">
    <property type="entry name" value="C-terminal effector domain of the bipartite response regulators"/>
    <property type="match status" value="1"/>
</dbReference>
<dbReference type="PRINTS" id="PR00364">
    <property type="entry name" value="DISEASERSIST"/>
</dbReference>
<dbReference type="InterPro" id="IPR016032">
    <property type="entry name" value="Sig_transdc_resp-reg_C-effctor"/>
</dbReference>
<dbReference type="InterPro" id="IPR027417">
    <property type="entry name" value="P-loop_NTPase"/>
</dbReference>
<feature type="domain" description="HTH luxR-type" evidence="2">
    <location>
        <begin position="777"/>
        <end position="841"/>
    </location>
</feature>
<dbReference type="InterPro" id="IPR000792">
    <property type="entry name" value="Tscrpt_reg_LuxR_C"/>
</dbReference>
<organism evidence="3 4">
    <name type="scientific">Nonomuraea rhodomycinica</name>
    <dbReference type="NCBI Taxonomy" id="1712872"/>
    <lineage>
        <taxon>Bacteria</taxon>
        <taxon>Bacillati</taxon>
        <taxon>Actinomycetota</taxon>
        <taxon>Actinomycetes</taxon>
        <taxon>Streptosporangiales</taxon>
        <taxon>Streptosporangiaceae</taxon>
        <taxon>Nonomuraea</taxon>
    </lineage>
</organism>
<dbReference type="Pfam" id="PF00196">
    <property type="entry name" value="GerE"/>
    <property type="match status" value="1"/>
</dbReference>
<reference evidence="3 4" key="1">
    <citation type="submission" date="2020-06" db="EMBL/GenBank/DDBJ databases">
        <authorList>
            <person name="Chanama M."/>
        </authorList>
    </citation>
    <scope>NUCLEOTIDE SEQUENCE [LARGE SCALE GENOMIC DNA]</scope>
    <source>
        <strain evidence="3 4">TBRC6557</strain>
    </source>
</reference>
<feature type="compositionally biased region" description="Low complexity" evidence="1">
    <location>
        <begin position="482"/>
        <end position="511"/>
    </location>
</feature>
<dbReference type="Gene3D" id="1.10.10.10">
    <property type="entry name" value="Winged helix-like DNA-binding domain superfamily/Winged helix DNA-binding domain"/>
    <property type="match status" value="1"/>
</dbReference>
<dbReference type="SUPFAM" id="SSF48452">
    <property type="entry name" value="TPR-like"/>
    <property type="match status" value="1"/>
</dbReference>
<dbReference type="GO" id="GO:0003677">
    <property type="term" value="F:DNA binding"/>
    <property type="evidence" value="ECO:0007669"/>
    <property type="project" value="InterPro"/>
</dbReference>
<dbReference type="Pfam" id="PF25872">
    <property type="entry name" value="HTH_77"/>
    <property type="match status" value="1"/>
</dbReference>
<sequence>MTAGATTRRAEGNLPAELTSFVGRRQELAEARRLLSTGRLLTLTGVGGVGKTRLALRLAAEVARGQPHGVWLADLAPLAAGELLTGTVAQAVGCHRHDLEGLREHLRGRRMLLVLDNCEHLVPACAALVTELLAAGRGLRIVATSRQPLHVPGERLLEVPPLAVPAEPGAGPDGLPGAGPAAAAGLVPAQPGAVARSGPDRTAGPDPGMPLQVVSEAVSLFADRVAAVLPGFTIDAANSVAVTRLCRRLDGIPLAIELAAVRMRALSVEQILDRIDDRFRLLTQGARVAMPRQRTLRALVDWSYDLCSPEERALWRGLSVFSGGWDPEAAVEVCRSAELHGDVVPDVLNALVDKSVVLRRENGWGVRYEMLETLRQYGEERLAEAGGRAALRVRHRDWCRELAARAEAEWFGANQMRWLGRLRNEQANVRAALEFCLSEPGQAWAALEIGAAMWSHRLSWTSPSEGHHWLERALAADTASSPHGAPATGAAPGPQGEPATGTAPGTGRAPAVSPARGSARAKALWVDAWLVLLRGDAAAARPLLEECRALSERLGDEAQLAGAVHISGFAALLAGDFPRAFALLEEALARRRALGCRGHAWVTLFQLAMAAVFMDDPRAPDLCEEVLETARGERAEWSVSYGLWIVALDRWRRGDAEAAVAMMRDAIRVKVRCHDHLGLAQCLEGLAWILAGQGRRARAAELLGAAHMVWRSIGTSLSGLGHLARFHDRCEEGLRRDLGDDRFAAGFLRGSELTLDAAAAYALEESPAPDAGDAEQEPGVAALLTRRERQIAELVARGLSNRQIAEELVIAQRTAENHVENILRKLGFTSRAQVIRAWNPRQAG</sequence>
<comment type="caution">
    <text evidence="3">The sequence shown here is derived from an EMBL/GenBank/DDBJ whole genome shotgun (WGS) entry which is preliminary data.</text>
</comment>
<dbReference type="PANTHER" id="PTHR47691">
    <property type="entry name" value="REGULATOR-RELATED"/>
    <property type="match status" value="1"/>
</dbReference>
<dbReference type="AlphaFoldDB" id="A0A7Y6IQ66"/>
<accession>A0A7Y6IQ66</accession>
<dbReference type="RefSeq" id="WP_175601390.1">
    <property type="nucleotide sequence ID" value="NZ_JABWGO010000003.1"/>
</dbReference>
<feature type="region of interest" description="Disordered" evidence="1">
    <location>
        <begin position="476"/>
        <end position="513"/>
    </location>
</feature>
<dbReference type="Gene3D" id="1.25.40.10">
    <property type="entry name" value="Tetratricopeptide repeat domain"/>
    <property type="match status" value="1"/>
</dbReference>
<dbReference type="CDD" id="cd06170">
    <property type="entry name" value="LuxR_C_like"/>
    <property type="match status" value="1"/>
</dbReference>
<evidence type="ECO:0000259" key="2">
    <source>
        <dbReference type="PROSITE" id="PS50043"/>
    </source>
</evidence>
<dbReference type="Gene3D" id="3.40.50.300">
    <property type="entry name" value="P-loop containing nucleotide triphosphate hydrolases"/>
    <property type="match status" value="1"/>
</dbReference>
<dbReference type="PRINTS" id="PR00038">
    <property type="entry name" value="HTHLUXR"/>
</dbReference>
<dbReference type="PANTHER" id="PTHR47691:SF3">
    <property type="entry name" value="HTH-TYPE TRANSCRIPTIONAL REGULATOR RV0890C-RELATED"/>
    <property type="match status" value="1"/>
</dbReference>
<dbReference type="GO" id="GO:0006355">
    <property type="term" value="P:regulation of DNA-templated transcription"/>
    <property type="evidence" value="ECO:0007669"/>
    <property type="project" value="InterPro"/>
</dbReference>
<proteinExistence type="predicted"/>
<protein>
    <recommendedName>
        <fullName evidence="2">HTH luxR-type domain-containing protein</fullName>
    </recommendedName>
</protein>
<dbReference type="Proteomes" id="UP000546126">
    <property type="component" value="Unassembled WGS sequence"/>
</dbReference>
<keyword evidence="4" id="KW-1185">Reference proteome</keyword>
<gene>
    <name evidence="3" type="ORF">HT134_17245</name>
</gene>
<dbReference type="InterPro" id="IPR058852">
    <property type="entry name" value="HTH_77"/>
</dbReference>
<dbReference type="SUPFAM" id="SSF52540">
    <property type="entry name" value="P-loop containing nucleoside triphosphate hydrolases"/>
    <property type="match status" value="1"/>
</dbReference>
<dbReference type="PROSITE" id="PS50043">
    <property type="entry name" value="HTH_LUXR_2"/>
    <property type="match status" value="1"/>
</dbReference>
<evidence type="ECO:0000313" key="4">
    <source>
        <dbReference type="Proteomes" id="UP000546126"/>
    </source>
</evidence>
<name>A0A7Y6IQ66_9ACTN</name>
<dbReference type="InterPro" id="IPR011990">
    <property type="entry name" value="TPR-like_helical_dom_sf"/>
</dbReference>
<dbReference type="InterPro" id="IPR036388">
    <property type="entry name" value="WH-like_DNA-bd_sf"/>
</dbReference>
<evidence type="ECO:0000313" key="3">
    <source>
        <dbReference type="EMBL" id="NUW41873.1"/>
    </source>
</evidence>
<dbReference type="EMBL" id="JABWGO010000003">
    <property type="protein sequence ID" value="NUW41873.1"/>
    <property type="molecule type" value="Genomic_DNA"/>
</dbReference>